<dbReference type="Proteomes" id="UP000789595">
    <property type="component" value="Unassembled WGS sequence"/>
</dbReference>
<name>A0A8J2SRT6_9STRA</name>
<reference evidence="11" key="1">
    <citation type="submission" date="2021-11" db="EMBL/GenBank/DDBJ databases">
        <authorList>
            <consortium name="Genoscope - CEA"/>
            <person name="William W."/>
        </authorList>
    </citation>
    <scope>NUCLEOTIDE SEQUENCE</scope>
</reference>
<dbReference type="GO" id="GO:0004845">
    <property type="term" value="F:uracil phosphoribosyltransferase activity"/>
    <property type="evidence" value="ECO:0007669"/>
    <property type="project" value="UniProtKB-EC"/>
</dbReference>
<evidence type="ECO:0000256" key="6">
    <source>
        <dbReference type="ARBA" id="ARBA00022676"/>
    </source>
</evidence>
<dbReference type="FunFam" id="3.40.50.2020:FF:000023">
    <property type="entry name" value="Probable uracil phosphoribosyltransferase"/>
    <property type="match status" value="1"/>
</dbReference>
<keyword evidence="9" id="KW-0342">GTP-binding</keyword>
<gene>
    <name evidence="11" type="ORF">PECAL_6P04430</name>
</gene>
<dbReference type="GO" id="GO:0008655">
    <property type="term" value="P:pyrimidine-containing compound salvage"/>
    <property type="evidence" value="ECO:0007669"/>
    <property type="project" value="UniProtKB-ARBA"/>
</dbReference>
<evidence type="ECO:0000256" key="4">
    <source>
        <dbReference type="ARBA" id="ARBA00011894"/>
    </source>
</evidence>
<keyword evidence="12" id="KW-1185">Reference proteome</keyword>
<evidence type="ECO:0000256" key="1">
    <source>
        <dbReference type="ARBA" id="ARBA00001946"/>
    </source>
</evidence>
<dbReference type="GO" id="GO:0005525">
    <property type="term" value="F:GTP binding"/>
    <property type="evidence" value="ECO:0007669"/>
    <property type="project" value="UniProtKB-KW"/>
</dbReference>
<comment type="caution">
    <text evidence="11">The sequence shown here is derived from an EMBL/GenBank/DDBJ whole genome shotgun (WGS) entry which is preliminary data.</text>
</comment>
<comment type="pathway">
    <text evidence="2">Pyrimidine metabolism; UMP biosynthesis via salvage pathway; UMP from uracil: step 1/1.</text>
</comment>
<dbReference type="EMBL" id="CAKKNE010000006">
    <property type="protein sequence ID" value="CAH0378846.1"/>
    <property type="molecule type" value="Genomic_DNA"/>
</dbReference>
<dbReference type="InterPro" id="IPR029057">
    <property type="entry name" value="PRTase-like"/>
</dbReference>
<evidence type="ECO:0000256" key="7">
    <source>
        <dbReference type="ARBA" id="ARBA00022679"/>
    </source>
</evidence>
<dbReference type="AlphaFoldDB" id="A0A8J2SRT6"/>
<keyword evidence="8" id="KW-0547">Nucleotide-binding</keyword>
<dbReference type="NCBIfam" id="NF001097">
    <property type="entry name" value="PRK00129.1"/>
    <property type="match status" value="1"/>
</dbReference>
<dbReference type="InterPro" id="IPR000836">
    <property type="entry name" value="PRTase_dom"/>
</dbReference>
<comment type="similarity">
    <text evidence="3">Belongs to the UPRTase family.</text>
</comment>
<dbReference type="OrthoDB" id="106623at2759"/>
<evidence type="ECO:0000313" key="12">
    <source>
        <dbReference type="Proteomes" id="UP000789595"/>
    </source>
</evidence>
<dbReference type="Gene3D" id="3.40.50.2020">
    <property type="match status" value="1"/>
</dbReference>
<evidence type="ECO:0000256" key="3">
    <source>
        <dbReference type="ARBA" id="ARBA00009516"/>
    </source>
</evidence>
<protein>
    <recommendedName>
        <fullName evidence="4">uracil phosphoribosyltransferase</fullName>
        <ecNumber evidence="4">2.4.2.9</ecNumber>
    </recommendedName>
</protein>
<accession>A0A8J2SRT6</accession>
<evidence type="ECO:0000256" key="9">
    <source>
        <dbReference type="ARBA" id="ARBA00023134"/>
    </source>
</evidence>
<keyword evidence="7" id="KW-0808">Transferase</keyword>
<sequence length="231" mass="24546">MEHAKQYNKNAIRLESRALRMLLTTLRAKGTTQQAFVAAADRLCSILAEEALALLPDVLDNAPIMTPCGPTTGMICPPDGDVVVVDIVRSGGILQEAVRRVCPGAGTAKILVQRDEETALPSLLYSKLPPGIGEKNVVLCDPMLATGGSAMMALGVLRQAGVRDERVVFANVVSCPEGLRRLASEAPDVKIVTCAVDAGLNDQKFIVPGLGDFGDRYFGTFGYSEGLWGCD</sequence>
<feature type="domain" description="Phosphoribosyltransferase" evidence="10">
    <location>
        <begin position="15"/>
        <end position="220"/>
    </location>
</feature>
<evidence type="ECO:0000313" key="11">
    <source>
        <dbReference type="EMBL" id="CAH0378846.1"/>
    </source>
</evidence>
<dbReference type="CDD" id="cd06223">
    <property type="entry name" value="PRTases_typeI"/>
    <property type="match status" value="1"/>
</dbReference>
<evidence type="ECO:0000256" key="8">
    <source>
        <dbReference type="ARBA" id="ARBA00022741"/>
    </source>
</evidence>
<dbReference type="EC" id="2.4.2.9" evidence="4"/>
<evidence type="ECO:0000259" key="10">
    <source>
        <dbReference type="Pfam" id="PF14681"/>
    </source>
</evidence>
<keyword evidence="5" id="KW-0021">Allosteric enzyme</keyword>
<evidence type="ECO:0000256" key="5">
    <source>
        <dbReference type="ARBA" id="ARBA00022533"/>
    </source>
</evidence>
<dbReference type="Pfam" id="PF14681">
    <property type="entry name" value="UPRTase"/>
    <property type="match status" value="1"/>
</dbReference>
<evidence type="ECO:0000256" key="2">
    <source>
        <dbReference type="ARBA" id="ARBA00005180"/>
    </source>
</evidence>
<dbReference type="SUPFAM" id="SSF53271">
    <property type="entry name" value="PRTase-like"/>
    <property type="match status" value="1"/>
</dbReference>
<keyword evidence="6" id="KW-0328">Glycosyltransferase</keyword>
<organism evidence="11 12">
    <name type="scientific">Pelagomonas calceolata</name>
    <dbReference type="NCBI Taxonomy" id="35677"/>
    <lineage>
        <taxon>Eukaryota</taxon>
        <taxon>Sar</taxon>
        <taxon>Stramenopiles</taxon>
        <taxon>Ochrophyta</taxon>
        <taxon>Pelagophyceae</taxon>
        <taxon>Pelagomonadales</taxon>
        <taxon>Pelagomonadaceae</taxon>
        <taxon>Pelagomonas</taxon>
    </lineage>
</organism>
<comment type="cofactor">
    <cofactor evidence="1">
        <name>Mg(2+)</name>
        <dbReference type="ChEBI" id="CHEBI:18420"/>
    </cofactor>
</comment>
<proteinExistence type="inferred from homology"/>